<protein>
    <submittedName>
        <fullName evidence="1">Uncharacterized protein</fullName>
    </submittedName>
</protein>
<dbReference type="GeneID" id="18266179"/>
<evidence type="ECO:0000313" key="1">
    <source>
        <dbReference type="EMBL" id="AHH01718.1"/>
    </source>
</evidence>
<name>W5S4P1_9VIRU</name>
<proteinExistence type="predicted"/>
<accession>W5S4P1</accession>
<keyword evidence="2" id="KW-1185">Reference proteome</keyword>
<gene>
    <name evidence="1" type="ORF">pv_151</name>
</gene>
<dbReference type="RefSeq" id="YP_009001053.1">
    <property type="nucleotide sequence ID" value="NC_023423.1"/>
</dbReference>
<organism evidence="1 2">
    <name type="scientific">Pithovirus sibericum</name>
    <dbReference type="NCBI Taxonomy" id="1450746"/>
    <lineage>
        <taxon>Viruses</taxon>
        <taxon>Pithoviruses</taxon>
        <taxon>Orthopithovirinae</taxon>
        <taxon>Alphapithovirus</taxon>
        <taxon>Alphapithovirus sibericum</taxon>
    </lineage>
</organism>
<sequence>MRNPFTCQSFLLEENRLSKGREFFNSFFSLNPEKLQSYIEIPSVEDFQKYSKGYLQAPGMFCFSNFHIIEKELAKRGENIVPVFEDCAKIEVFLSTAEVECLNEQSAIILSKLSSFDEKMIQHFLEAILPYLNTEKKFLTFFEIVHSFYPSKEIALRFLCQLIRNGKIEPVDKFILLLKEKRIDILDPEIIAFLTPHFTGKRTFGDLISLSSFYSNNFEMYERFSDLRTGPSQLEEFRSLFLDYRSLDVEMLILFLVFGYLSKRNPDQFFQIVKAEDCFNECAIQSLIVLTGHTDAIRLMFRNISPRVPQTLVKMCSGDPQLKRQILEVVGNYQEIELLDDVGLPFLQSLIASTCNDEL</sequence>
<dbReference type="EMBL" id="KF740664">
    <property type="protein sequence ID" value="AHH01718.1"/>
    <property type="molecule type" value="Genomic_DNA"/>
</dbReference>
<reference evidence="1 2" key="1">
    <citation type="journal article" date="2014" name="Proc. Natl. Acad. Sci. U.S.A.">
        <title>Thirty-thousand-year-old distant relative of giant icosahedral DNA viruses with a pandoravirus morphology.</title>
        <authorList>
            <person name="Legendre M."/>
            <person name="Bartoli J."/>
            <person name="Shmakova L."/>
            <person name="Jeudy S."/>
            <person name="Labadie K."/>
            <person name="Adrait A."/>
            <person name="Lescot M."/>
            <person name="Poirot O."/>
            <person name="Bertaux L."/>
            <person name="Bruley C."/>
            <person name="Coute Y."/>
            <person name="Rivkina E."/>
            <person name="Abergel C."/>
            <person name="Claverie J.M."/>
        </authorList>
    </citation>
    <scope>NUCLEOTIDE SEQUENCE [LARGE SCALE GENOMIC DNA]</scope>
    <source>
        <strain evidence="1">P1084-T</strain>
    </source>
</reference>
<dbReference type="Proteomes" id="UP000202176">
    <property type="component" value="Segment"/>
</dbReference>
<dbReference type="KEGG" id="vg:18266179"/>
<evidence type="ECO:0000313" key="2">
    <source>
        <dbReference type="Proteomes" id="UP000202176"/>
    </source>
</evidence>